<accession>A0A172Q0M2</accession>
<sequence length="94" mass="11224">MTKQRVTRTIDVEDWSLARIINHVESLGLSVNDVNITTKAVSEYFEEYKIAVAEYLELETDEEYEKRIKEEQAYRLSVADREKQEYERLKKKYG</sequence>
<proteinExistence type="predicted"/>
<gene>
    <name evidence="1" type="ORF">ME3_172</name>
</gene>
<reference evidence="2" key="1">
    <citation type="submission" date="2016-03" db="EMBL/GenBank/DDBJ databases">
        <title>Characterization of Acinetobacter baumannii phage vB_AbaM_ME3.</title>
        <authorList>
            <person name="Buttimer C.T.H."/>
            <person name="Elbreki M."/>
            <person name="Coffey A."/>
        </authorList>
    </citation>
    <scope>NUCLEOTIDE SEQUENCE [LARGE SCALE GENOMIC DNA]</scope>
</reference>
<keyword evidence="2" id="KW-1185">Reference proteome</keyword>
<name>A0A172Q0M2_9CAUD</name>
<evidence type="ECO:0000313" key="1">
    <source>
        <dbReference type="EMBL" id="AND75333.1"/>
    </source>
</evidence>
<organism evidence="1 2">
    <name type="scientific">Acinetobacter phage vB_AbaM_ME3</name>
    <dbReference type="NCBI Taxonomy" id="1837876"/>
    <lineage>
        <taxon>Viruses</taxon>
        <taxon>Duplodnaviria</taxon>
        <taxon>Heunggongvirae</taxon>
        <taxon>Uroviricota</taxon>
        <taxon>Caudoviricetes</taxon>
        <taxon>Metrivirus</taxon>
        <taxon>Metrivirus ME3</taxon>
    </lineage>
</organism>
<evidence type="ECO:0000313" key="2">
    <source>
        <dbReference type="Proteomes" id="UP000225947"/>
    </source>
</evidence>
<dbReference type="Proteomes" id="UP000225947">
    <property type="component" value="Segment"/>
</dbReference>
<dbReference type="EMBL" id="KU935715">
    <property type="protein sequence ID" value="AND75333.1"/>
    <property type="molecule type" value="Genomic_DNA"/>
</dbReference>
<protein>
    <submittedName>
        <fullName evidence="1">Uncharacterized protein</fullName>
    </submittedName>
</protein>